<dbReference type="PANTHER" id="PTHR24350">
    <property type="entry name" value="SERINE/THREONINE-PROTEIN KINASE IAL-RELATED"/>
    <property type="match status" value="1"/>
</dbReference>
<evidence type="ECO:0000256" key="13">
    <source>
        <dbReference type="PROSITE-ProRule" id="PRU10141"/>
    </source>
</evidence>
<dbReference type="Proteomes" id="UP000077266">
    <property type="component" value="Unassembled WGS sequence"/>
</dbReference>
<comment type="catalytic activity">
    <reaction evidence="9 15">
        <text>L-seryl-[protein] + ATP = O-phospho-L-seryl-[protein] + ADP + H(+)</text>
        <dbReference type="Rhea" id="RHEA:17989"/>
        <dbReference type="Rhea" id="RHEA-COMP:9863"/>
        <dbReference type="Rhea" id="RHEA-COMP:11604"/>
        <dbReference type="ChEBI" id="CHEBI:15378"/>
        <dbReference type="ChEBI" id="CHEBI:29999"/>
        <dbReference type="ChEBI" id="CHEBI:30616"/>
        <dbReference type="ChEBI" id="CHEBI:83421"/>
        <dbReference type="ChEBI" id="CHEBI:456216"/>
        <dbReference type="EC" id="2.7.11.1"/>
    </reaction>
</comment>
<evidence type="ECO:0000259" key="17">
    <source>
        <dbReference type="PROSITE" id="PS50011"/>
    </source>
</evidence>
<feature type="binding site" evidence="11 13">
    <location>
        <position position="102"/>
    </location>
    <ligand>
        <name>ATP</name>
        <dbReference type="ChEBI" id="CHEBI:30616"/>
    </ligand>
</feature>
<dbReference type="GO" id="GO:0051233">
    <property type="term" value="C:spindle midzone"/>
    <property type="evidence" value="ECO:0007669"/>
    <property type="project" value="UniProtKB-ARBA"/>
</dbReference>
<feature type="cross-link" description="Glycyl lysine isopeptide (Lys-Gly) (interchain with G-Cter in SUMO2)" evidence="12">
    <location>
        <position position="198"/>
    </location>
</feature>
<dbReference type="FunCoup" id="A0A165M528">
    <property type="interactions" value="517"/>
</dbReference>
<dbReference type="GO" id="GO:0044779">
    <property type="term" value="P:meiotic spindle checkpoint signaling"/>
    <property type="evidence" value="ECO:0007669"/>
    <property type="project" value="UniProtKB-ARBA"/>
</dbReference>
<keyword evidence="5 11" id="KW-0547">Nucleotide-binding</keyword>
<dbReference type="GO" id="GO:0090266">
    <property type="term" value="P:regulation of mitotic cell cycle spindle assembly checkpoint"/>
    <property type="evidence" value="ECO:0007669"/>
    <property type="project" value="UniProtKB-ARBA"/>
</dbReference>
<dbReference type="EMBL" id="KV425915">
    <property type="protein sequence ID" value="KZV98776.1"/>
    <property type="molecule type" value="Genomic_DNA"/>
</dbReference>
<evidence type="ECO:0000256" key="8">
    <source>
        <dbReference type="ARBA" id="ARBA00047899"/>
    </source>
</evidence>
<dbReference type="GO" id="GO:0032465">
    <property type="term" value="P:regulation of cytokinesis"/>
    <property type="evidence" value="ECO:0007669"/>
    <property type="project" value="UniProtKB-ARBA"/>
</dbReference>
<feature type="binding site" evidence="11">
    <location>
        <position position="214"/>
    </location>
    <ligand>
        <name>ATP</name>
        <dbReference type="ChEBI" id="CHEBI:30616"/>
    </ligand>
</feature>
<evidence type="ECO:0000256" key="11">
    <source>
        <dbReference type="PIRSR" id="PIRSR630616-2"/>
    </source>
</evidence>
<keyword evidence="19" id="KW-1185">Reference proteome</keyword>
<evidence type="ECO:0000256" key="5">
    <source>
        <dbReference type="ARBA" id="ARBA00022741"/>
    </source>
</evidence>
<evidence type="ECO:0000256" key="9">
    <source>
        <dbReference type="ARBA" id="ARBA00048679"/>
    </source>
</evidence>
<dbReference type="OrthoDB" id="377346at2759"/>
<comment type="catalytic activity">
    <reaction evidence="8 15">
        <text>L-threonyl-[protein] + ATP = O-phospho-L-threonyl-[protein] + ADP + H(+)</text>
        <dbReference type="Rhea" id="RHEA:46608"/>
        <dbReference type="Rhea" id="RHEA-COMP:11060"/>
        <dbReference type="Rhea" id="RHEA-COMP:11605"/>
        <dbReference type="ChEBI" id="CHEBI:15378"/>
        <dbReference type="ChEBI" id="CHEBI:30013"/>
        <dbReference type="ChEBI" id="CHEBI:30616"/>
        <dbReference type="ChEBI" id="CHEBI:61977"/>
        <dbReference type="ChEBI" id="CHEBI:456216"/>
        <dbReference type="EC" id="2.7.11.1"/>
    </reaction>
</comment>
<evidence type="ECO:0000256" key="2">
    <source>
        <dbReference type="ARBA" id="ARBA00021157"/>
    </source>
</evidence>
<evidence type="ECO:0000256" key="16">
    <source>
        <dbReference type="SAM" id="MobiDB-lite"/>
    </source>
</evidence>
<dbReference type="CDD" id="cd14007">
    <property type="entry name" value="STKc_Aurora"/>
    <property type="match status" value="1"/>
</dbReference>
<evidence type="ECO:0000256" key="3">
    <source>
        <dbReference type="ARBA" id="ARBA00022527"/>
    </source>
</evidence>
<dbReference type="PROSITE" id="PS00108">
    <property type="entry name" value="PROTEIN_KINASE_ST"/>
    <property type="match status" value="1"/>
</dbReference>
<dbReference type="Gene3D" id="1.10.510.10">
    <property type="entry name" value="Transferase(Phosphotransferase) domain 1"/>
    <property type="match status" value="1"/>
</dbReference>
<dbReference type="PROSITE" id="PS50011">
    <property type="entry name" value="PROTEIN_KINASE_DOM"/>
    <property type="match status" value="1"/>
</dbReference>
<dbReference type="GO" id="GO:0000776">
    <property type="term" value="C:kinetochore"/>
    <property type="evidence" value="ECO:0007669"/>
    <property type="project" value="UniProtKB-ARBA"/>
</dbReference>
<dbReference type="GO" id="GO:0045143">
    <property type="term" value="P:homologous chromosome segregation"/>
    <property type="evidence" value="ECO:0007669"/>
    <property type="project" value="UniProtKB-ARBA"/>
</dbReference>
<evidence type="ECO:0000256" key="14">
    <source>
        <dbReference type="RuleBase" id="RU000304"/>
    </source>
</evidence>
<dbReference type="AlphaFoldDB" id="A0A165M528"/>
<feature type="binding site" evidence="11">
    <location>
        <begin position="151"/>
        <end position="153"/>
    </location>
    <ligand>
        <name>ATP</name>
        <dbReference type="ChEBI" id="CHEBI:30616"/>
    </ligand>
</feature>
<feature type="region of interest" description="Disordered" evidence="16">
    <location>
        <begin position="1"/>
        <end position="41"/>
    </location>
</feature>
<reference evidence="18 19" key="1">
    <citation type="journal article" date="2016" name="Mol. Biol. Evol.">
        <title>Comparative Genomics of Early-Diverging Mushroom-Forming Fungi Provides Insights into the Origins of Lignocellulose Decay Capabilities.</title>
        <authorList>
            <person name="Nagy L.G."/>
            <person name="Riley R."/>
            <person name="Tritt A."/>
            <person name="Adam C."/>
            <person name="Daum C."/>
            <person name="Floudas D."/>
            <person name="Sun H."/>
            <person name="Yadav J.S."/>
            <person name="Pangilinan J."/>
            <person name="Larsson K.H."/>
            <person name="Matsuura K."/>
            <person name="Barry K."/>
            <person name="Labutti K."/>
            <person name="Kuo R."/>
            <person name="Ohm R.A."/>
            <person name="Bhattacharya S.S."/>
            <person name="Shirouzu T."/>
            <person name="Yoshinaga Y."/>
            <person name="Martin F.M."/>
            <person name="Grigoriev I.V."/>
            <person name="Hibbett D.S."/>
        </authorList>
    </citation>
    <scope>NUCLEOTIDE SEQUENCE [LARGE SCALE GENOMIC DNA]</scope>
    <source>
        <strain evidence="18 19">HHB12029</strain>
    </source>
</reference>
<evidence type="ECO:0000256" key="12">
    <source>
        <dbReference type="PIRSR" id="PIRSR630616-3"/>
    </source>
</evidence>
<dbReference type="GO" id="GO:0004674">
    <property type="term" value="F:protein serine/threonine kinase activity"/>
    <property type="evidence" value="ECO:0007669"/>
    <property type="project" value="UniProtKB-KW"/>
</dbReference>
<evidence type="ECO:0000313" key="18">
    <source>
        <dbReference type="EMBL" id="KZV98776.1"/>
    </source>
</evidence>
<feature type="active site" description="Proton acceptor" evidence="10">
    <location>
        <position position="196"/>
    </location>
</feature>
<proteinExistence type="inferred from homology"/>
<evidence type="ECO:0000256" key="1">
    <source>
        <dbReference type="ARBA" id="ARBA00012513"/>
    </source>
</evidence>
<keyword evidence="3 14" id="KW-0723">Serine/threonine-protein kinase</keyword>
<dbReference type="GO" id="GO:0000819">
    <property type="term" value="P:sister chromatid segregation"/>
    <property type="evidence" value="ECO:0007669"/>
    <property type="project" value="UniProtKB-ARBA"/>
</dbReference>
<dbReference type="EC" id="2.7.11.1" evidence="1 15"/>
<dbReference type="InterPro" id="IPR000719">
    <property type="entry name" value="Prot_kinase_dom"/>
</dbReference>
<dbReference type="InterPro" id="IPR030616">
    <property type="entry name" value="Aur-like"/>
</dbReference>
<evidence type="ECO:0000256" key="4">
    <source>
        <dbReference type="ARBA" id="ARBA00022679"/>
    </source>
</evidence>
<keyword evidence="6 15" id="KW-0418">Kinase</keyword>
<feature type="binding site" evidence="11">
    <location>
        <position position="82"/>
    </location>
    <ligand>
        <name>ATP</name>
        <dbReference type="ChEBI" id="CHEBI:30616"/>
    </ligand>
</feature>
<evidence type="ECO:0000256" key="10">
    <source>
        <dbReference type="PIRSR" id="PIRSR630616-1"/>
    </source>
</evidence>
<dbReference type="InParanoid" id="A0A165M528"/>
<dbReference type="InterPro" id="IPR017441">
    <property type="entry name" value="Protein_kinase_ATP_BS"/>
</dbReference>
<name>A0A165M528_EXIGL</name>
<organism evidence="18 19">
    <name type="scientific">Exidia glandulosa HHB12029</name>
    <dbReference type="NCBI Taxonomy" id="1314781"/>
    <lineage>
        <taxon>Eukaryota</taxon>
        <taxon>Fungi</taxon>
        <taxon>Dikarya</taxon>
        <taxon>Basidiomycota</taxon>
        <taxon>Agaricomycotina</taxon>
        <taxon>Agaricomycetes</taxon>
        <taxon>Auriculariales</taxon>
        <taxon>Exidiaceae</taxon>
        <taxon>Exidia</taxon>
    </lineage>
</organism>
<gene>
    <name evidence="18" type="ORF">EXIGLDRAFT_641305</name>
</gene>
<dbReference type="GO" id="GO:0032133">
    <property type="term" value="C:chromosome passenger complex"/>
    <property type="evidence" value="ECO:0007669"/>
    <property type="project" value="UniProtKB-ARBA"/>
</dbReference>
<evidence type="ECO:0000256" key="15">
    <source>
        <dbReference type="RuleBase" id="RU367134"/>
    </source>
</evidence>
<dbReference type="GO" id="GO:1902115">
    <property type="term" value="P:regulation of organelle assembly"/>
    <property type="evidence" value="ECO:0007669"/>
    <property type="project" value="UniProtKB-ARBA"/>
</dbReference>
<dbReference type="PROSITE" id="PS00107">
    <property type="entry name" value="PROTEIN_KINASE_ATP"/>
    <property type="match status" value="1"/>
</dbReference>
<dbReference type="SMART" id="SM00220">
    <property type="entry name" value="S_TKc"/>
    <property type="match status" value="1"/>
</dbReference>
<dbReference type="Pfam" id="PF00069">
    <property type="entry name" value="Pkinase"/>
    <property type="match status" value="1"/>
</dbReference>
<dbReference type="STRING" id="1314781.A0A165M528"/>
<evidence type="ECO:0000256" key="6">
    <source>
        <dbReference type="ARBA" id="ARBA00022777"/>
    </source>
</evidence>
<accession>A0A165M528</accession>
<dbReference type="GO" id="GO:0072479">
    <property type="term" value="P:response to mitotic cell cycle spindle assembly checkpoint signaling"/>
    <property type="evidence" value="ECO:0007669"/>
    <property type="project" value="UniProtKB-ARBA"/>
</dbReference>
<evidence type="ECO:0000256" key="7">
    <source>
        <dbReference type="ARBA" id="ARBA00022840"/>
    </source>
</evidence>
<dbReference type="InterPro" id="IPR008271">
    <property type="entry name" value="Ser/Thr_kinase_AS"/>
</dbReference>
<evidence type="ECO:0000313" key="19">
    <source>
        <dbReference type="Proteomes" id="UP000077266"/>
    </source>
</evidence>
<dbReference type="GO" id="GO:0005524">
    <property type="term" value="F:ATP binding"/>
    <property type="evidence" value="ECO:0007669"/>
    <property type="project" value="UniProtKB-UniRule"/>
</dbReference>
<dbReference type="SUPFAM" id="SSF56112">
    <property type="entry name" value="Protein kinase-like (PK-like)"/>
    <property type="match status" value="1"/>
</dbReference>
<dbReference type="InterPro" id="IPR011009">
    <property type="entry name" value="Kinase-like_dom_sf"/>
</dbReference>
<protein>
    <recommendedName>
        <fullName evidence="2 15">Aurora kinase</fullName>
        <ecNumber evidence="1 15">2.7.11.1</ecNumber>
    </recommendedName>
</protein>
<sequence>MQPVVVASASSSTSTTTTTTTTVVETEQPTASGSGAPVAGSVQVSTTTASASHIHEFIASTSKHKSWDLNSFEMGRPLGKGKFGNVYLVRTKCAPRYVLAIKALYKAELEHDRVQGQLRREIEIQQNLRHPNIVRLYGFFYDSRRVFLMLEFAGNGELYKHLRKAGKFPEPRAAKYVAQVAAALDYLHVKHVIHRDLKPENLLLDVDDNIKLADFGWSVHAPSDLRKTFCGTLDYLPPEMCLGQPYNSKVDNWTLGVLMYELMIGYPPFEDPKGPRETQKRIINLTMSVPPHVSAEARDLVSRLLRLNPEKRFPLADVPGHRWTKRHYVADPHAR</sequence>
<dbReference type="FunFam" id="3.30.200.20:FF:000042">
    <property type="entry name" value="Aurora kinase A"/>
    <property type="match status" value="1"/>
</dbReference>
<feature type="binding site" evidence="11">
    <location>
        <begin position="200"/>
        <end position="201"/>
    </location>
    <ligand>
        <name>ATP</name>
        <dbReference type="ChEBI" id="CHEBI:30616"/>
    </ligand>
</feature>
<keyword evidence="7 11" id="KW-0067">ATP-binding</keyword>
<comment type="similarity">
    <text evidence="15">Belongs to the protein kinase superfamily. Ser/Thr protein kinase family. Aurora subfamily.</text>
</comment>
<dbReference type="GO" id="GO:0008608">
    <property type="term" value="P:attachment of spindle microtubules to kinetochore"/>
    <property type="evidence" value="ECO:0007669"/>
    <property type="project" value="UniProtKB-ARBA"/>
</dbReference>
<feature type="domain" description="Protein kinase" evidence="17">
    <location>
        <begin position="72"/>
        <end position="324"/>
    </location>
</feature>
<keyword evidence="4 15" id="KW-0808">Transferase</keyword>
<dbReference type="FunFam" id="1.10.510.10:FF:000235">
    <property type="entry name" value="Serine/threonine-protein kinase ark1"/>
    <property type="match status" value="1"/>
</dbReference>
<feature type="compositionally biased region" description="Low complexity" evidence="16">
    <location>
        <begin position="1"/>
        <end position="27"/>
    </location>
</feature>